<dbReference type="SUPFAM" id="SSF82895">
    <property type="entry name" value="TSP-1 type 1 repeat"/>
    <property type="match status" value="9"/>
</dbReference>
<dbReference type="SMART" id="SM00408">
    <property type="entry name" value="IGc2"/>
    <property type="match status" value="1"/>
</dbReference>
<dbReference type="Pfam" id="PF00090">
    <property type="entry name" value="TSP_1"/>
    <property type="match status" value="1"/>
</dbReference>
<dbReference type="PROSITE" id="PS50092">
    <property type="entry name" value="TSP1"/>
    <property type="match status" value="7"/>
</dbReference>
<dbReference type="InterPro" id="IPR036179">
    <property type="entry name" value="Ig-like_dom_sf"/>
</dbReference>
<evidence type="ECO:0000256" key="8">
    <source>
        <dbReference type="SAM" id="SignalP"/>
    </source>
</evidence>
<evidence type="ECO:0000256" key="1">
    <source>
        <dbReference type="ARBA" id="ARBA00004613"/>
    </source>
</evidence>
<dbReference type="EMBL" id="JBJQND010000009">
    <property type="protein sequence ID" value="KAL3866101.1"/>
    <property type="molecule type" value="Genomic_DNA"/>
</dbReference>
<comment type="subcellular location">
    <subcellularLocation>
        <location evidence="1">Secreted</location>
    </subcellularLocation>
</comment>
<dbReference type="InterPro" id="IPR003599">
    <property type="entry name" value="Ig_sub"/>
</dbReference>
<comment type="caution">
    <text evidence="11">The sequence shown here is derived from an EMBL/GenBank/DDBJ whole genome shotgun (WGS) entry which is preliminary data.</text>
</comment>
<dbReference type="AlphaFoldDB" id="A0ABD3VXN1"/>
<feature type="chain" id="PRO_5044725159" description="ADAMTS-like protein 1" evidence="8">
    <location>
        <begin position="23"/>
        <end position="1026"/>
    </location>
</feature>
<dbReference type="EMBL" id="JBJQND010000009">
    <property type="protein sequence ID" value="KAL3866099.1"/>
    <property type="molecule type" value="Genomic_DNA"/>
</dbReference>
<proteinExistence type="predicted"/>
<evidence type="ECO:0000259" key="9">
    <source>
        <dbReference type="PROSITE" id="PS50835"/>
    </source>
</evidence>
<dbReference type="SUPFAM" id="SSF48726">
    <property type="entry name" value="Immunoglobulin"/>
    <property type="match status" value="1"/>
</dbReference>
<dbReference type="InterPro" id="IPR010909">
    <property type="entry name" value="PLAC"/>
</dbReference>
<dbReference type="Gene3D" id="2.20.100.10">
    <property type="entry name" value="Thrombospondin type-1 (TSP1) repeat"/>
    <property type="match status" value="9"/>
</dbReference>
<dbReference type="SMART" id="SM00409">
    <property type="entry name" value="IG"/>
    <property type="match status" value="1"/>
</dbReference>
<feature type="compositionally biased region" description="Polar residues" evidence="7">
    <location>
        <begin position="780"/>
        <end position="796"/>
    </location>
</feature>
<evidence type="ECO:0000256" key="6">
    <source>
        <dbReference type="PIRSR" id="PIRSR613273-3"/>
    </source>
</evidence>
<evidence type="ECO:0000259" key="10">
    <source>
        <dbReference type="PROSITE" id="PS50900"/>
    </source>
</evidence>
<dbReference type="PROSITE" id="PS50900">
    <property type="entry name" value="PLAC"/>
    <property type="match status" value="1"/>
</dbReference>
<feature type="disulfide bond" evidence="6">
    <location>
        <begin position="33"/>
        <end position="65"/>
    </location>
</feature>
<feature type="disulfide bond" evidence="6">
    <location>
        <begin position="48"/>
        <end position="55"/>
    </location>
</feature>
<dbReference type="PRINTS" id="PR01857">
    <property type="entry name" value="ADAMTSFAMILY"/>
</dbReference>
<dbReference type="PROSITE" id="PS50835">
    <property type="entry name" value="IG_LIKE"/>
    <property type="match status" value="1"/>
</dbReference>
<keyword evidence="2" id="KW-0964">Secreted</keyword>
<feature type="domain" description="PLAC" evidence="10">
    <location>
        <begin position="986"/>
        <end position="1023"/>
    </location>
</feature>
<keyword evidence="5 6" id="KW-1015">Disulfide bond</keyword>
<evidence type="ECO:0000256" key="4">
    <source>
        <dbReference type="ARBA" id="ARBA00022737"/>
    </source>
</evidence>
<reference evidence="11 12" key="1">
    <citation type="submission" date="2024-11" db="EMBL/GenBank/DDBJ databases">
        <title>Chromosome-level genome assembly of the freshwater bivalve Anodonta woodiana.</title>
        <authorList>
            <person name="Chen X."/>
        </authorList>
    </citation>
    <scope>NUCLEOTIDE SEQUENCE [LARGE SCALE GENOMIC DNA]</scope>
    <source>
        <strain evidence="11">MN2024</strain>
        <tissue evidence="11">Gills</tissue>
    </source>
</reference>
<feature type="disulfide bond" evidence="6">
    <location>
        <begin position="37"/>
        <end position="70"/>
    </location>
</feature>
<keyword evidence="3 8" id="KW-0732">Signal</keyword>
<evidence type="ECO:0000256" key="7">
    <source>
        <dbReference type="SAM" id="MobiDB-lite"/>
    </source>
</evidence>
<dbReference type="Pfam" id="PF19030">
    <property type="entry name" value="TSP1_ADAMTS"/>
    <property type="match status" value="9"/>
</dbReference>
<name>A0ABD3VXN1_SINWO</name>
<sequence>MPSKLWFLWIALILLAPSLSDAAWSEWGPYDECSRPCGVGLANRTRTCEGDTKDCKGGSIRFKLCNTQPCDEQETDLRTSQCTSYNNVSLHGNYYQWVPHHVPTEPCALFCRTTETGVILKIQPVVINGTACGAQNRGVCISGRCRRVGCDDVVGSRKTDDICGVCGGNGETCSQKMQDLPYVVSSPEKNGELFRWDVQWKACSATCGTGTQLAVLVCIEKATGVSKPDHHCDSKTNPHPQPRPCILPECRYRWLMLKWSGCSTTCGAGLQHRKVACVDTQQGQGQRQVKDSYCNGERPESERSCDLGPCPVWLAGPWTKCSGFCDYGTQKRKVICNSKSGAPCNLDEKPASKRSCYTGHQCENQPEPMLDYQQDDDIQGTPDDLDDLFRIPRYSVGEWSSCSVTCGSGIHTRTVECKIPRTLSKQEEMVPDSQCKGLRPHSEKSCQMDACPKTPANDGNSGIYSWRVGDSGECNVTCGTGYQTHRIDCIKTKEGIVVEEMLCLGIPKPQPVLRQCSKKSCPPRWRVGEYSECSTKCGGGIQRRLVECVQDQASGEVTLVQDFRCPYPIPDMEQACNLHFCQAQWLTGDWSECSVTCGLGAQARSVYCVKMLSSGQQINISELDCFETRPTSSRACDLGDCLQDRFHLPSIRVENDTFIQYKKTKKVLLNVGEKAILLPNQSVKIRCPVKNYHRKLIFWTKDNRLIPIVGRIRVSPHGVLKITRARPHDDKGIYTCIAGFLQASVRIDFQSKKEAKNRVDEIVDNLSDSVNHNFINRPQNDEMSNTNCGSNSTTPSAKKKSNSVINYADYTTSEWSTCSTSCGSGVQTRNVTCSEITDKYIRILPDSRCEERCIDKPASIRKCIVKEECPLWEAENWSECSSKFCIREGFSIQNRVVTCAYQNGTTANASYCNIADKLNHTRECVNKACLAVWHTSRWSQCHPYCRPYGQKVRSLSCVWAMTKIPAQDECSSKPKPPVQKPCKPTCITECTDESNFCSLVGRLKMCRFHKFRRKCCSTCSSNNILM</sequence>
<dbReference type="InterPro" id="IPR013783">
    <property type="entry name" value="Ig-like_fold"/>
</dbReference>
<accession>A0ABD3VXN1</accession>
<evidence type="ECO:0000313" key="11">
    <source>
        <dbReference type="EMBL" id="KAL3866100.1"/>
    </source>
</evidence>
<dbReference type="Gene3D" id="2.60.40.10">
    <property type="entry name" value="Immunoglobulins"/>
    <property type="match status" value="1"/>
</dbReference>
<dbReference type="InterPro" id="IPR013273">
    <property type="entry name" value="ADAMTS/ADAMTS-like"/>
</dbReference>
<feature type="signal peptide" evidence="8">
    <location>
        <begin position="1"/>
        <end position="22"/>
    </location>
</feature>
<evidence type="ECO:0000256" key="2">
    <source>
        <dbReference type="ARBA" id="ARBA00022525"/>
    </source>
</evidence>
<dbReference type="InterPro" id="IPR003598">
    <property type="entry name" value="Ig_sub2"/>
</dbReference>
<dbReference type="EMBL" id="JBJQND010000009">
    <property type="protein sequence ID" value="KAL3866098.1"/>
    <property type="molecule type" value="Genomic_DNA"/>
</dbReference>
<dbReference type="SMART" id="SM00209">
    <property type="entry name" value="TSP1"/>
    <property type="match status" value="10"/>
</dbReference>
<gene>
    <name evidence="11" type="ORF">ACJMK2_043434</name>
</gene>
<dbReference type="InterPro" id="IPR007110">
    <property type="entry name" value="Ig-like_dom"/>
</dbReference>
<feature type="region of interest" description="Disordered" evidence="7">
    <location>
        <begin position="780"/>
        <end position="799"/>
    </location>
</feature>
<keyword evidence="4" id="KW-0677">Repeat</keyword>
<organism evidence="11 12">
    <name type="scientific">Sinanodonta woodiana</name>
    <name type="common">Chinese pond mussel</name>
    <name type="synonym">Anodonta woodiana</name>
    <dbReference type="NCBI Taxonomy" id="1069815"/>
    <lineage>
        <taxon>Eukaryota</taxon>
        <taxon>Metazoa</taxon>
        <taxon>Spiralia</taxon>
        <taxon>Lophotrochozoa</taxon>
        <taxon>Mollusca</taxon>
        <taxon>Bivalvia</taxon>
        <taxon>Autobranchia</taxon>
        <taxon>Heteroconchia</taxon>
        <taxon>Palaeoheterodonta</taxon>
        <taxon>Unionida</taxon>
        <taxon>Unionoidea</taxon>
        <taxon>Unionidae</taxon>
        <taxon>Unioninae</taxon>
        <taxon>Sinanodonta</taxon>
    </lineage>
</organism>
<dbReference type="InterPro" id="IPR000884">
    <property type="entry name" value="TSP1_rpt"/>
</dbReference>
<keyword evidence="12" id="KW-1185">Reference proteome</keyword>
<protein>
    <recommendedName>
        <fullName evidence="13">ADAMTS-like protein 1</fullName>
    </recommendedName>
</protein>
<evidence type="ECO:0000256" key="5">
    <source>
        <dbReference type="ARBA" id="ARBA00023157"/>
    </source>
</evidence>
<dbReference type="PANTHER" id="PTHR13723:SF313">
    <property type="entry name" value="PEPTIDASE M12B DOMAIN-CONTAINING PROTEIN"/>
    <property type="match status" value="1"/>
</dbReference>
<dbReference type="InterPro" id="IPR045371">
    <property type="entry name" value="ADAMTS_CR_3"/>
</dbReference>
<dbReference type="GO" id="GO:0005576">
    <property type="term" value="C:extracellular region"/>
    <property type="evidence" value="ECO:0007669"/>
    <property type="project" value="UniProtKB-SubCell"/>
</dbReference>
<evidence type="ECO:0000256" key="3">
    <source>
        <dbReference type="ARBA" id="ARBA00022729"/>
    </source>
</evidence>
<dbReference type="InterPro" id="IPR036383">
    <property type="entry name" value="TSP1_rpt_sf"/>
</dbReference>
<dbReference type="InterPro" id="IPR050439">
    <property type="entry name" value="ADAMTS_ADAMTS-like"/>
</dbReference>
<evidence type="ECO:0008006" key="13">
    <source>
        <dbReference type="Google" id="ProtNLM"/>
    </source>
</evidence>
<dbReference type="FunFam" id="2.20.100.10:FF:000005">
    <property type="entry name" value="ADAM metallopeptidase with thrombospondin type 1 motif 9"/>
    <property type="match status" value="1"/>
</dbReference>
<dbReference type="Pfam" id="PF19236">
    <property type="entry name" value="ADAMTS_CR_3"/>
    <property type="match status" value="1"/>
</dbReference>
<feature type="domain" description="Ig-like" evidence="9">
    <location>
        <begin position="649"/>
        <end position="746"/>
    </location>
</feature>
<dbReference type="EMBL" id="JBJQND010000009">
    <property type="protein sequence ID" value="KAL3866100.1"/>
    <property type="molecule type" value="Genomic_DNA"/>
</dbReference>
<dbReference type="PANTHER" id="PTHR13723">
    <property type="entry name" value="ADAMTS A DISINTEGRIN AND METALLOPROTEASE WITH THROMBOSPONDIN MOTIFS PROTEASE"/>
    <property type="match status" value="1"/>
</dbReference>
<evidence type="ECO:0000313" key="12">
    <source>
        <dbReference type="Proteomes" id="UP001634394"/>
    </source>
</evidence>
<dbReference type="Proteomes" id="UP001634394">
    <property type="component" value="Unassembled WGS sequence"/>
</dbReference>